<reference evidence="2" key="2">
    <citation type="submission" date="2015-01" db="EMBL/GenBank/DDBJ databases">
        <title>Evolutionary Origins and Diversification of the Mycorrhizal Mutualists.</title>
        <authorList>
            <consortium name="DOE Joint Genome Institute"/>
            <consortium name="Mycorrhizal Genomics Consortium"/>
            <person name="Kohler A."/>
            <person name="Kuo A."/>
            <person name="Nagy L.G."/>
            <person name="Floudas D."/>
            <person name="Copeland A."/>
            <person name="Barry K.W."/>
            <person name="Cichocki N."/>
            <person name="Veneault-Fourrey C."/>
            <person name="LaButti K."/>
            <person name="Lindquist E.A."/>
            <person name="Lipzen A."/>
            <person name="Lundell T."/>
            <person name="Morin E."/>
            <person name="Murat C."/>
            <person name="Riley R."/>
            <person name="Ohm R."/>
            <person name="Sun H."/>
            <person name="Tunlid A."/>
            <person name="Henrissat B."/>
            <person name="Grigoriev I.V."/>
            <person name="Hibbett D.S."/>
            <person name="Martin F."/>
        </authorList>
    </citation>
    <scope>NUCLEOTIDE SEQUENCE [LARGE SCALE GENOMIC DNA]</scope>
    <source>
        <strain evidence="2">Foug A</strain>
    </source>
</reference>
<organism evidence="1 2">
    <name type="scientific">Scleroderma citrinum Foug A</name>
    <dbReference type="NCBI Taxonomy" id="1036808"/>
    <lineage>
        <taxon>Eukaryota</taxon>
        <taxon>Fungi</taxon>
        <taxon>Dikarya</taxon>
        <taxon>Basidiomycota</taxon>
        <taxon>Agaricomycotina</taxon>
        <taxon>Agaricomycetes</taxon>
        <taxon>Agaricomycetidae</taxon>
        <taxon>Boletales</taxon>
        <taxon>Sclerodermatineae</taxon>
        <taxon>Sclerodermataceae</taxon>
        <taxon>Scleroderma</taxon>
    </lineage>
</organism>
<dbReference type="AlphaFoldDB" id="A0A0C3DSY9"/>
<dbReference type="InParanoid" id="A0A0C3DSY9"/>
<accession>A0A0C3DSY9</accession>
<evidence type="ECO:0000313" key="2">
    <source>
        <dbReference type="Proteomes" id="UP000053989"/>
    </source>
</evidence>
<evidence type="ECO:0000313" key="1">
    <source>
        <dbReference type="EMBL" id="KIM59319.1"/>
    </source>
</evidence>
<gene>
    <name evidence="1" type="ORF">SCLCIDRAFT_1217877</name>
</gene>
<protein>
    <submittedName>
        <fullName evidence="1">Uncharacterized protein</fullName>
    </submittedName>
</protein>
<keyword evidence="2" id="KW-1185">Reference proteome</keyword>
<dbReference type="HOGENOM" id="CLU_3033743_0_0_1"/>
<dbReference type="EMBL" id="KN822075">
    <property type="protein sequence ID" value="KIM59319.1"/>
    <property type="molecule type" value="Genomic_DNA"/>
</dbReference>
<name>A0A0C3DSY9_9AGAM</name>
<reference evidence="1 2" key="1">
    <citation type="submission" date="2014-04" db="EMBL/GenBank/DDBJ databases">
        <authorList>
            <consortium name="DOE Joint Genome Institute"/>
            <person name="Kuo A."/>
            <person name="Kohler A."/>
            <person name="Nagy L.G."/>
            <person name="Floudas D."/>
            <person name="Copeland A."/>
            <person name="Barry K.W."/>
            <person name="Cichocki N."/>
            <person name="Veneault-Fourrey C."/>
            <person name="LaButti K."/>
            <person name="Lindquist E.A."/>
            <person name="Lipzen A."/>
            <person name="Lundell T."/>
            <person name="Morin E."/>
            <person name="Murat C."/>
            <person name="Sun H."/>
            <person name="Tunlid A."/>
            <person name="Henrissat B."/>
            <person name="Grigoriev I.V."/>
            <person name="Hibbett D.S."/>
            <person name="Martin F."/>
            <person name="Nordberg H.P."/>
            <person name="Cantor M.N."/>
            <person name="Hua S.X."/>
        </authorList>
    </citation>
    <scope>NUCLEOTIDE SEQUENCE [LARGE SCALE GENOMIC DNA]</scope>
    <source>
        <strain evidence="1 2">Foug A</strain>
    </source>
</reference>
<sequence>MPPAASNGAGAQTNVSHVVNSSRSSYLTKCAAGIEEQGQGTFQPQLIGLHKLNLR</sequence>
<dbReference type="Proteomes" id="UP000053989">
    <property type="component" value="Unassembled WGS sequence"/>
</dbReference>
<proteinExistence type="predicted"/>